<dbReference type="PANTHER" id="PTHR11250:SF5">
    <property type="entry name" value="PROTACHYKININ-1-LIKE ISOFORM X1-RELATED"/>
    <property type="match status" value="1"/>
</dbReference>
<dbReference type="PaxDb" id="8022-A0A060WRC8"/>
<keyword evidence="6" id="KW-0027">Amidation</keyword>
<dbReference type="PANTHER" id="PTHR11250">
    <property type="entry name" value="TACHYKININ"/>
    <property type="match status" value="1"/>
</dbReference>
<evidence type="ECO:0000256" key="3">
    <source>
        <dbReference type="ARBA" id="ARBA00022525"/>
    </source>
</evidence>
<dbReference type="Proteomes" id="UP000193380">
    <property type="component" value="Chromosome 16"/>
</dbReference>
<evidence type="ECO:0000256" key="6">
    <source>
        <dbReference type="ARBA" id="ARBA00022815"/>
    </source>
</evidence>
<keyword evidence="3" id="KW-0964">Secreted</keyword>
<reference evidence="7 8" key="1">
    <citation type="journal article" date="2014" name="Nat. Commun.">
        <title>The rainbow trout genome provides novel insights into evolution after whole-genome duplication in vertebrates.</title>
        <authorList>
            <person name="Berthelot C."/>
            <person name="Brunet F."/>
            <person name="Chalopin D."/>
            <person name="Juanchich A."/>
            <person name="Bernard M."/>
            <person name="Noel B."/>
            <person name="Bento P."/>
            <person name="Da Silva C."/>
            <person name="Labadie K."/>
            <person name="Alberti A."/>
            <person name="Aury J.M."/>
            <person name="Louis A."/>
            <person name="Dehais P."/>
            <person name="Bardou P."/>
            <person name="Montfort J."/>
            <person name="Klopp C."/>
            <person name="Cabau C."/>
            <person name="Gaspin C."/>
            <person name="Thorgaard G.H."/>
            <person name="Boussaha M."/>
            <person name="Quillet E."/>
            <person name="Guyomard R."/>
            <person name="Galiana D."/>
            <person name="Bobe J."/>
            <person name="Volff J.N."/>
            <person name="Genet C."/>
            <person name="Wincker P."/>
            <person name="Jaillon O."/>
            <person name="Roest Crollius H."/>
            <person name="Guiguen Y."/>
        </authorList>
    </citation>
    <scope>NUCLEOTIDE SEQUENCE [LARGE SCALE GENOMIC DNA]</scope>
</reference>
<accession>A0A060WRC8</accession>
<evidence type="ECO:0000256" key="1">
    <source>
        <dbReference type="ARBA" id="ARBA00004613"/>
    </source>
</evidence>
<proteinExistence type="inferred from homology"/>
<sequence>MDILKFQLVIVTLFALVYTYQGLSFSVDKEHWVSKDWQDEPLEERLSSQVASLIKRSKARQFYGLMGKRSDDQPQPIKVDRKRNKGDMFVGLMGRRALSGESFTRIIPDAPSTAVDVAEGSDTQPGLSYTLMLRLKPERTL</sequence>
<comment type="subcellular location">
    <subcellularLocation>
        <location evidence="1">Secreted</location>
    </subcellularLocation>
</comment>
<dbReference type="PROSITE" id="PS00267">
    <property type="entry name" value="TACHYKININ"/>
    <property type="match status" value="1"/>
</dbReference>
<keyword evidence="5" id="KW-0732">Signal</keyword>
<protein>
    <submittedName>
        <fullName evidence="7">Uncharacterized protein</fullName>
    </submittedName>
</protein>
<dbReference type="GO" id="GO:0005576">
    <property type="term" value="C:extracellular region"/>
    <property type="evidence" value="ECO:0007669"/>
    <property type="project" value="UniProtKB-SubCell"/>
</dbReference>
<evidence type="ECO:0000313" key="8">
    <source>
        <dbReference type="Proteomes" id="UP000193380"/>
    </source>
</evidence>
<keyword evidence="4" id="KW-0165">Cleavage on pair of basic residues</keyword>
<evidence type="ECO:0000256" key="5">
    <source>
        <dbReference type="ARBA" id="ARBA00022729"/>
    </source>
</evidence>
<dbReference type="AlphaFoldDB" id="A0A060WRC8"/>
<name>A0A060WRC8_ONCMY</name>
<evidence type="ECO:0000256" key="2">
    <source>
        <dbReference type="ARBA" id="ARBA00007518"/>
    </source>
</evidence>
<dbReference type="InterPro" id="IPR013055">
    <property type="entry name" value="Tachy_Neuro_lke_CS"/>
</dbReference>
<evidence type="ECO:0000313" key="7">
    <source>
        <dbReference type="EMBL" id="CDQ69592.1"/>
    </source>
</evidence>
<comment type="similarity">
    <text evidence="2">Belongs to the tachykinin family.</text>
</comment>
<gene>
    <name evidence="7" type="ORF">GSONMT00002111001</name>
</gene>
<evidence type="ECO:0000256" key="4">
    <source>
        <dbReference type="ARBA" id="ARBA00022685"/>
    </source>
</evidence>
<dbReference type="EMBL" id="FR904676">
    <property type="protein sequence ID" value="CDQ69592.1"/>
    <property type="molecule type" value="Genomic_DNA"/>
</dbReference>
<organism evidence="7 8">
    <name type="scientific">Oncorhynchus mykiss</name>
    <name type="common">Rainbow trout</name>
    <name type="synonym">Salmo gairdneri</name>
    <dbReference type="NCBI Taxonomy" id="8022"/>
    <lineage>
        <taxon>Eukaryota</taxon>
        <taxon>Metazoa</taxon>
        <taxon>Chordata</taxon>
        <taxon>Craniata</taxon>
        <taxon>Vertebrata</taxon>
        <taxon>Euteleostomi</taxon>
        <taxon>Actinopterygii</taxon>
        <taxon>Neopterygii</taxon>
        <taxon>Teleostei</taxon>
        <taxon>Protacanthopterygii</taxon>
        <taxon>Salmoniformes</taxon>
        <taxon>Salmonidae</taxon>
        <taxon>Salmoninae</taxon>
        <taxon>Oncorhynchus</taxon>
    </lineage>
</organism>